<dbReference type="Pfam" id="PF02852">
    <property type="entry name" value="Pyr_redox_dim"/>
    <property type="match status" value="1"/>
</dbReference>
<protein>
    <submittedName>
        <fullName evidence="2">Dihydrolipoamide dehydrogenase</fullName>
    </submittedName>
</protein>
<dbReference type="Proteomes" id="UP000255277">
    <property type="component" value="Unassembled WGS sequence"/>
</dbReference>
<sequence length="57" mass="6347">MKQKAQNIKARTYKVPFKAIGKAVIEDTNNQNGFCEVVIDQDNDTVIGLNMIGPTCY</sequence>
<proteinExistence type="predicted"/>
<dbReference type="SUPFAM" id="SSF55424">
    <property type="entry name" value="FAD/NAD-linked reductases, dimerisation (C-terminal) domain"/>
    <property type="match status" value="1"/>
</dbReference>
<reference evidence="2 3" key="1">
    <citation type="submission" date="2018-06" db="EMBL/GenBank/DDBJ databases">
        <authorList>
            <consortium name="Pathogen Informatics"/>
            <person name="Doyle S."/>
        </authorList>
    </citation>
    <scope>NUCLEOTIDE SEQUENCE [LARGE SCALE GENOMIC DNA]</scope>
    <source>
        <strain evidence="2 3">NCTC12195</strain>
    </source>
</reference>
<gene>
    <name evidence="2" type="ORF">NCTC12195_02643</name>
</gene>
<evidence type="ECO:0000313" key="2">
    <source>
        <dbReference type="EMBL" id="SUM33187.1"/>
    </source>
</evidence>
<evidence type="ECO:0000259" key="1">
    <source>
        <dbReference type="Pfam" id="PF02852"/>
    </source>
</evidence>
<organism evidence="2 3">
    <name type="scientific">Staphylococcus gallinarum</name>
    <dbReference type="NCBI Taxonomy" id="1293"/>
    <lineage>
        <taxon>Bacteria</taxon>
        <taxon>Bacillati</taxon>
        <taxon>Bacillota</taxon>
        <taxon>Bacilli</taxon>
        <taxon>Bacillales</taxon>
        <taxon>Staphylococcaceae</taxon>
        <taxon>Staphylococcus</taxon>
    </lineage>
</organism>
<evidence type="ECO:0000313" key="3">
    <source>
        <dbReference type="Proteomes" id="UP000255277"/>
    </source>
</evidence>
<dbReference type="EMBL" id="UHDK01000001">
    <property type="protein sequence ID" value="SUM33187.1"/>
    <property type="molecule type" value="Genomic_DNA"/>
</dbReference>
<dbReference type="AlphaFoldDB" id="A0A380FG41"/>
<dbReference type="InterPro" id="IPR004099">
    <property type="entry name" value="Pyr_nucl-diS_OxRdtase_dimer"/>
</dbReference>
<accession>A0A380FG41</accession>
<dbReference type="InterPro" id="IPR016156">
    <property type="entry name" value="FAD/NAD-linked_Rdtase_dimer_sf"/>
</dbReference>
<name>A0A380FG41_STAGA</name>
<feature type="domain" description="Pyridine nucleotide-disulphide oxidoreductase dimerisation" evidence="1">
    <location>
        <begin position="4"/>
        <end position="55"/>
    </location>
</feature>
<dbReference type="Gene3D" id="3.30.390.30">
    <property type="match status" value="1"/>
</dbReference>